<evidence type="ECO:0000256" key="2">
    <source>
        <dbReference type="ARBA" id="ARBA00008520"/>
    </source>
</evidence>
<dbReference type="GO" id="GO:0042597">
    <property type="term" value="C:periplasmic space"/>
    <property type="evidence" value="ECO:0007669"/>
    <property type="project" value="UniProtKB-SubCell"/>
</dbReference>
<keyword evidence="6 8" id="KW-0732">Signal</keyword>
<dbReference type="Gene3D" id="3.40.190.10">
    <property type="entry name" value="Periplasmic binding protein-like II"/>
    <property type="match status" value="1"/>
</dbReference>
<dbReference type="OrthoDB" id="2509690at2"/>
<dbReference type="RefSeq" id="WP_100163607.1">
    <property type="nucleotide sequence ID" value="NZ_PGTB01000086.1"/>
</dbReference>
<name>A0A2M8IYE0_9RHOB</name>
<dbReference type="CDD" id="cd14748">
    <property type="entry name" value="PBP2_UgpB"/>
    <property type="match status" value="1"/>
</dbReference>
<keyword evidence="5" id="KW-0813">Transport</keyword>
<organism evidence="9 10">
    <name type="scientific">Pseudooceanicola lipolyticus</name>
    <dbReference type="NCBI Taxonomy" id="2029104"/>
    <lineage>
        <taxon>Bacteria</taxon>
        <taxon>Pseudomonadati</taxon>
        <taxon>Pseudomonadota</taxon>
        <taxon>Alphaproteobacteria</taxon>
        <taxon>Rhodobacterales</taxon>
        <taxon>Paracoccaceae</taxon>
        <taxon>Pseudooceanicola</taxon>
    </lineage>
</organism>
<protein>
    <recommendedName>
        <fullName evidence="4">sn-glycerol-3-phosphate-binding periplasmic protein UgpB</fullName>
    </recommendedName>
</protein>
<dbReference type="InterPro" id="IPR006059">
    <property type="entry name" value="SBP"/>
</dbReference>
<dbReference type="SUPFAM" id="SSF53850">
    <property type="entry name" value="Periplasmic binding protein-like II"/>
    <property type="match status" value="1"/>
</dbReference>
<sequence>MFRRTLLRLGLAAAALGAGLPAVRAEMAAEVTEPVTISFYSYNLASAGVGKDTTLDLVNDFMAANPLITVEPIAAPSNEILSRVQADIVAGLEPDVAQLVFRDLIYAATDLGAQPLEDLTGAELVEHSVGMVENGLDLGKVDGKTYGLAYTFSTPVLFINADLFRAAGLDPKDPPKTWAEVKEAGIAIREKTGKHGFFPGAFGPIDGTFVYQSIVMSNGGKVREGNKLTFADQPAADAVAMLRDLRDSGAYANIDVASHMDTFAAGDLGMFLFTSAVQSRFQKMSEGKFEMDVAAMPSFGDKPTAPTNSGSALYVLSQDPVKQRAAWELMKFLTSKHAYTQITSRIGYLPLRIDIVDDPAYLKPWVEANPMIKPNLEQLKRLTPNVAFTGPNYRQVENMMKDAAAEAVLGDGDPYEVLRKAQDDAQKLMPADG</sequence>
<evidence type="ECO:0000256" key="1">
    <source>
        <dbReference type="ARBA" id="ARBA00004418"/>
    </source>
</evidence>
<feature type="signal peptide" evidence="8">
    <location>
        <begin position="1"/>
        <end position="24"/>
    </location>
</feature>
<reference evidence="9 10" key="1">
    <citation type="journal article" date="2018" name="Int. J. Syst. Evol. Microbiol.">
        <title>Pseudooceanicola lipolyticus sp. nov., a marine alphaproteobacterium, reclassification of Oceanicola flagellatus as Pseudooceanicola flagellatus comb. nov. and emended description of the genus Pseudooceanicola.</title>
        <authorList>
            <person name="Huang M.-M."/>
            <person name="Guo L.-L."/>
            <person name="Wu Y.-H."/>
            <person name="Lai Q.-L."/>
            <person name="Shao Z.-Z."/>
            <person name="Wang C.-S."/>
            <person name="Wu M."/>
            <person name="Xu X.-W."/>
        </authorList>
    </citation>
    <scope>NUCLEOTIDE SEQUENCE [LARGE SCALE GENOMIC DNA]</scope>
    <source>
        <strain evidence="9 10">157</strain>
    </source>
</reference>
<comment type="function">
    <text evidence="7">Part of the ABC transporter complex UgpBAEC involved in sn-glycerol-3-phosphate (G3P) import. Binds G3P.</text>
</comment>
<comment type="similarity">
    <text evidence="2">Belongs to the bacterial solute-binding protein 1 family.</text>
</comment>
<evidence type="ECO:0000256" key="3">
    <source>
        <dbReference type="ARBA" id="ARBA00011557"/>
    </source>
</evidence>
<gene>
    <name evidence="9" type="ORF">CVM52_16695</name>
</gene>
<evidence type="ECO:0000256" key="5">
    <source>
        <dbReference type="ARBA" id="ARBA00022448"/>
    </source>
</evidence>
<dbReference type="EMBL" id="PGTB01000086">
    <property type="protein sequence ID" value="PJE35532.1"/>
    <property type="molecule type" value="Genomic_DNA"/>
</dbReference>
<comment type="subcellular location">
    <subcellularLocation>
        <location evidence="1">Periplasm</location>
    </subcellularLocation>
</comment>
<dbReference type="InterPro" id="IPR050490">
    <property type="entry name" value="Bact_solute-bd_prot1"/>
</dbReference>
<dbReference type="Pfam" id="PF13416">
    <property type="entry name" value="SBP_bac_8"/>
    <property type="match status" value="1"/>
</dbReference>
<evidence type="ECO:0000256" key="4">
    <source>
        <dbReference type="ARBA" id="ARBA00017470"/>
    </source>
</evidence>
<evidence type="ECO:0000256" key="6">
    <source>
        <dbReference type="ARBA" id="ARBA00022729"/>
    </source>
</evidence>
<comment type="subunit">
    <text evidence="3">The complex is composed of two ATP-binding proteins (UgpC), two transmembrane proteins (UgpA and UgpE) and a solute-binding protein (UgpB).</text>
</comment>
<proteinExistence type="inferred from homology"/>
<keyword evidence="10" id="KW-1185">Reference proteome</keyword>
<evidence type="ECO:0000313" key="9">
    <source>
        <dbReference type="EMBL" id="PJE35532.1"/>
    </source>
</evidence>
<dbReference type="AlphaFoldDB" id="A0A2M8IYE0"/>
<dbReference type="PANTHER" id="PTHR43649:SF31">
    <property type="entry name" value="SN-GLYCEROL-3-PHOSPHATE-BINDING PERIPLASMIC PROTEIN UGPB"/>
    <property type="match status" value="1"/>
</dbReference>
<comment type="caution">
    <text evidence="9">The sequence shown here is derived from an EMBL/GenBank/DDBJ whole genome shotgun (WGS) entry which is preliminary data.</text>
</comment>
<dbReference type="PANTHER" id="PTHR43649">
    <property type="entry name" value="ARABINOSE-BINDING PROTEIN-RELATED"/>
    <property type="match status" value="1"/>
</dbReference>
<dbReference type="Proteomes" id="UP000231553">
    <property type="component" value="Unassembled WGS sequence"/>
</dbReference>
<accession>A0A2M8IYE0</accession>
<evidence type="ECO:0000256" key="7">
    <source>
        <dbReference type="ARBA" id="ARBA00034473"/>
    </source>
</evidence>
<feature type="chain" id="PRO_5014812079" description="sn-glycerol-3-phosphate-binding periplasmic protein UgpB" evidence="8">
    <location>
        <begin position="25"/>
        <end position="433"/>
    </location>
</feature>
<evidence type="ECO:0000256" key="8">
    <source>
        <dbReference type="SAM" id="SignalP"/>
    </source>
</evidence>
<evidence type="ECO:0000313" key="10">
    <source>
        <dbReference type="Proteomes" id="UP000231553"/>
    </source>
</evidence>